<proteinExistence type="inferred from homology"/>
<dbReference type="EMBL" id="FOXS01000001">
    <property type="protein sequence ID" value="SFP79123.1"/>
    <property type="molecule type" value="Genomic_DNA"/>
</dbReference>
<evidence type="ECO:0000256" key="4">
    <source>
        <dbReference type="ARBA" id="ARBA00022692"/>
    </source>
</evidence>
<feature type="transmembrane region" description="Helical" evidence="7">
    <location>
        <begin position="56"/>
        <end position="77"/>
    </location>
</feature>
<protein>
    <submittedName>
        <fullName evidence="9">Peptidase family M50</fullName>
    </submittedName>
</protein>
<evidence type="ECO:0000259" key="8">
    <source>
        <dbReference type="Pfam" id="PF02163"/>
    </source>
</evidence>
<evidence type="ECO:0000313" key="10">
    <source>
        <dbReference type="Proteomes" id="UP000199029"/>
    </source>
</evidence>
<keyword evidence="5 7" id="KW-1133">Transmembrane helix</keyword>
<keyword evidence="6 7" id="KW-0472">Membrane</keyword>
<feature type="domain" description="Peptidase M50" evidence="8">
    <location>
        <begin position="20"/>
        <end position="111"/>
    </location>
</feature>
<feature type="transmembrane region" description="Helical" evidence="7">
    <location>
        <begin position="98"/>
        <end position="126"/>
    </location>
</feature>
<name>A0A1I5T7X5_HYMAR</name>
<evidence type="ECO:0000256" key="2">
    <source>
        <dbReference type="ARBA" id="ARBA00004141"/>
    </source>
</evidence>
<evidence type="ECO:0000313" key="9">
    <source>
        <dbReference type="EMBL" id="SFP79123.1"/>
    </source>
</evidence>
<dbReference type="Pfam" id="PF02163">
    <property type="entry name" value="Peptidase_M50"/>
    <property type="match status" value="1"/>
</dbReference>
<evidence type="ECO:0000256" key="3">
    <source>
        <dbReference type="ARBA" id="ARBA00007931"/>
    </source>
</evidence>
<evidence type="ECO:0000256" key="5">
    <source>
        <dbReference type="ARBA" id="ARBA00022989"/>
    </source>
</evidence>
<dbReference type="Proteomes" id="UP000199029">
    <property type="component" value="Unassembled WGS sequence"/>
</dbReference>
<dbReference type="STRING" id="1227077.SAMN04515668_0355"/>
<evidence type="ECO:0000256" key="7">
    <source>
        <dbReference type="SAM" id="Phobius"/>
    </source>
</evidence>
<comment type="subcellular location">
    <subcellularLocation>
        <location evidence="2">Membrane</location>
        <topology evidence="2">Multi-pass membrane protein</topology>
    </subcellularLocation>
</comment>
<keyword evidence="10" id="KW-1185">Reference proteome</keyword>
<reference evidence="10" key="1">
    <citation type="submission" date="2016-10" db="EMBL/GenBank/DDBJ databases">
        <authorList>
            <person name="Varghese N."/>
            <person name="Submissions S."/>
        </authorList>
    </citation>
    <scope>NUCLEOTIDE SEQUENCE [LARGE SCALE GENOMIC DNA]</scope>
    <source>
        <strain evidence="10">OR362-8,ATCC BAA-1266,JCM 13504</strain>
    </source>
</reference>
<evidence type="ECO:0000256" key="1">
    <source>
        <dbReference type="ARBA" id="ARBA00001947"/>
    </source>
</evidence>
<dbReference type="GO" id="GO:0016020">
    <property type="term" value="C:membrane"/>
    <property type="evidence" value="ECO:0007669"/>
    <property type="project" value="UniProtKB-SubCell"/>
</dbReference>
<accession>A0A1I5T7X5</accession>
<dbReference type="RefSeq" id="WP_092668352.1">
    <property type="nucleotide sequence ID" value="NZ_FOXS01000001.1"/>
</dbReference>
<gene>
    <name evidence="9" type="ORF">SAMN04515668_0355</name>
</gene>
<dbReference type="GO" id="GO:0006508">
    <property type="term" value="P:proteolysis"/>
    <property type="evidence" value="ECO:0007669"/>
    <property type="project" value="InterPro"/>
</dbReference>
<comment type="cofactor">
    <cofactor evidence="1">
        <name>Zn(2+)</name>
        <dbReference type="ChEBI" id="CHEBI:29105"/>
    </cofactor>
</comment>
<dbReference type="OrthoDB" id="9782003at2"/>
<comment type="similarity">
    <text evidence="3">Belongs to the peptidase M50B family.</text>
</comment>
<evidence type="ECO:0000256" key="6">
    <source>
        <dbReference type="ARBA" id="ARBA00023136"/>
    </source>
</evidence>
<keyword evidence="4 7" id="KW-0812">Transmembrane</keyword>
<sequence>MRSILWNGLLVFLSYYANNLVHEMGHLVTGRLFGLPMHKVFIALSPARSQPAQPTFSLFGVAFYIGISSLVSFAPVNEYRLKRATPRARFCMNLAGPLCGALFAIGWILFFWNWTQGIIGALWVLIHLENLQPKSPEQGGPNDGYGVAEAWREIKVAKANP</sequence>
<dbReference type="InterPro" id="IPR008915">
    <property type="entry name" value="Peptidase_M50"/>
</dbReference>
<organism evidence="9 10">
    <name type="scientific">Hymenobacter arizonensis</name>
    <name type="common">Siccationidurans arizonensis</name>
    <dbReference type="NCBI Taxonomy" id="1227077"/>
    <lineage>
        <taxon>Bacteria</taxon>
        <taxon>Pseudomonadati</taxon>
        <taxon>Bacteroidota</taxon>
        <taxon>Cytophagia</taxon>
        <taxon>Cytophagales</taxon>
        <taxon>Hymenobacteraceae</taxon>
        <taxon>Hymenobacter</taxon>
    </lineage>
</organism>
<dbReference type="AlphaFoldDB" id="A0A1I5T7X5"/>